<organism evidence="2">
    <name type="scientific">Ganoderma boninense</name>
    <dbReference type="NCBI Taxonomy" id="34458"/>
    <lineage>
        <taxon>Eukaryota</taxon>
        <taxon>Fungi</taxon>
        <taxon>Dikarya</taxon>
        <taxon>Basidiomycota</taxon>
        <taxon>Agaricomycotina</taxon>
        <taxon>Agaricomycetes</taxon>
        <taxon>Polyporales</taxon>
        <taxon>Polyporaceae</taxon>
        <taxon>Ganoderma</taxon>
    </lineage>
</organism>
<proteinExistence type="predicted"/>
<evidence type="ECO:0000256" key="1">
    <source>
        <dbReference type="SAM" id="MobiDB-lite"/>
    </source>
</evidence>
<keyword evidence="2" id="KW-0489">Methyltransferase</keyword>
<dbReference type="AlphaFoldDB" id="A0A5K1JYD2"/>
<keyword evidence="2" id="KW-0808">Transferase</keyword>
<accession>A0A5K1JYD2</accession>
<sequence>MTSRRGSEEMISQGKAWFGPSQEKKPPGVTALDPYAFDVYCTGTLTQFILRVGAIHGCRREGSLTFTFTGTRSSRSARDLLPLGSFGDMRSG</sequence>
<gene>
    <name evidence="2" type="primary">A0ST41</name>
</gene>
<dbReference type="GO" id="GO:0008168">
    <property type="term" value="F:methyltransferase activity"/>
    <property type="evidence" value="ECO:0007669"/>
    <property type="project" value="UniProtKB-KW"/>
</dbReference>
<dbReference type="EMBL" id="LR726305">
    <property type="protein sequence ID" value="VWO97423.1"/>
    <property type="molecule type" value="Genomic_DNA"/>
</dbReference>
<evidence type="ECO:0000313" key="2">
    <source>
        <dbReference type="EMBL" id="VWO97423.1"/>
    </source>
</evidence>
<reference evidence="2" key="1">
    <citation type="submission" date="2019-10" db="EMBL/GenBank/DDBJ databases">
        <authorList>
            <person name="Nor Muhammad N."/>
        </authorList>
    </citation>
    <scope>NUCLEOTIDE SEQUENCE</scope>
</reference>
<feature type="region of interest" description="Disordered" evidence="1">
    <location>
        <begin position="1"/>
        <end position="26"/>
    </location>
</feature>
<dbReference type="EC" id="2.1.1.-" evidence="2"/>
<name>A0A5K1JYD2_9APHY</name>
<protein>
    <submittedName>
        <fullName evidence="2">O-methyltransferase CTB2 )</fullName>
        <ecNumber evidence="2">2.1.1.-</ecNumber>
    </submittedName>
</protein>
<dbReference type="GO" id="GO:0032259">
    <property type="term" value="P:methylation"/>
    <property type="evidence" value="ECO:0007669"/>
    <property type="project" value="UniProtKB-KW"/>
</dbReference>